<organism evidence="2 3">
    <name type="scientific">Puccinia coronata f. sp. avenae</name>
    <dbReference type="NCBI Taxonomy" id="200324"/>
    <lineage>
        <taxon>Eukaryota</taxon>
        <taxon>Fungi</taxon>
        <taxon>Dikarya</taxon>
        <taxon>Basidiomycota</taxon>
        <taxon>Pucciniomycotina</taxon>
        <taxon>Pucciniomycetes</taxon>
        <taxon>Pucciniales</taxon>
        <taxon>Pucciniaceae</taxon>
        <taxon>Puccinia</taxon>
    </lineage>
</organism>
<evidence type="ECO:0000256" key="1">
    <source>
        <dbReference type="SAM" id="MobiDB-lite"/>
    </source>
</evidence>
<dbReference type="EMBL" id="PGCJ01000924">
    <property type="protein sequence ID" value="PLW14309.1"/>
    <property type="molecule type" value="Genomic_DNA"/>
</dbReference>
<proteinExistence type="predicted"/>
<name>A0A2N5SM57_9BASI</name>
<dbReference type="AlphaFoldDB" id="A0A2N5SM57"/>
<sequence>MTASQLTLLPAARVSRGFLCPFPITKQSTVRIPNRNPRRTGQADDGTSSGGRISRVQDLVLVDLSLSTKRTQKKRTKSPSCLS</sequence>
<accession>A0A2N5SM57</accession>
<protein>
    <submittedName>
        <fullName evidence="2">Uncharacterized protein</fullName>
    </submittedName>
</protein>
<keyword evidence="3" id="KW-1185">Reference proteome</keyword>
<dbReference type="Proteomes" id="UP000235388">
    <property type="component" value="Unassembled WGS sequence"/>
</dbReference>
<evidence type="ECO:0000313" key="3">
    <source>
        <dbReference type="Proteomes" id="UP000235388"/>
    </source>
</evidence>
<evidence type="ECO:0000313" key="2">
    <source>
        <dbReference type="EMBL" id="PLW14309.1"/>
    </source>
</evidence>
<comment type="caution">
    <text evidence="2">The sequence shown here is derived from an EMBL/GenBank/DDBJ whole genome shotgun (WGS) entry which is preliminary data.</text>
</comment>
<gene>
    <name evidence="2" type="ORF">PCANC_22598</name>
</gene>
<reference evidence="2 3" key="1">
    <citation type="submission" date="2017-11" db="EMBL/GenBank/DDBJ databases">
        <title>De novo assembly and phasing of dikaryotic genomes from two isolates of Puccinia coronata f. sp. avenae, the causal agent of oat crown rust.</title>
        <authorList>
            <person name="Miller M.E."/>
            <person name="Zhang Y."/>
            <person name="Omidvar V."/>
            <person name="Sperschneider J."/>
            <person name="Schwessinger B."/>
            <person name="Raley C."/>
            <person name="Palmer J.M."/>
            <person name="Garnica D."/>
            <person name="Upadhyaya N."/>
            <person name="Rathjen J."/>
            <person name="Taylor J.M."/>
            <person name="Park R.F."/>
            <person name="Dodds P.N."/>
            <person name="Hirsch C.D."/>
            <person name="Kianian S.F."/>
            <person name="Figueroa M."/>
        </authorList>
    </citation>
    <scope>NUCLEOTIDE SEQUENCE [LARGE SCALE GENOMIC DNA]</scope>
    <source>
        <strain evidence="2">12NC29</strain>
    </source>
</reference>
<feature type="region of interest" description="Disordered" evidence="1">
    <location>
        <begin position="29"/>
        <end position="54"/>
    </location>
</feature>